<dbReference type="Pfam" id="PF26133">
    <property type="entry name" value="DUF8039"/>
    <property type="match status" value="1"/>
</dbReference>
<dbReference type="AlphaFoldDB" id="A0AAD8T5F3"/>
<dbReference type="Gene3D" id="3.80.10.10">
    <property type="entry name" value="Ribonuclease Inhibitor"/>
    <property type="match status" value="2"/>
</dbReference>
<dbReference type="InterPro" id="IPR038765">
    <property type="entry name" value="Papain-like_cys_pep_sf"/>
</dbReference>
<evidence type="ECO:0000256" key="1">
    <source>
        <dbReference type="ARBA" id="ARBA00008894"/>
    </source>
</evidence>
<keyword evidence="6" id="KW-1185">Reference proteome</keyword>
<dbReference type="Pfam" id="PF00931">
    <property type="entry name" value="NB-ARC"/>
    <property type="match status" value="1"/>
</dbReference>
<comment type="similarity">
    <text evidence="1">Belongs to the disease resistance NB-LRR family.</text>
</comment>
<gene>
    <name evidence="5" type="ORF">QYE76_058581</name>
</gene>
<comment type="caution">
    <text evidence="5">The sequence shown here is derived from an EMBL/GenBank/DDBJ whole genome shotgun (WGS) entry which is preliminary data.</text>
</comment>
<dbReference type="InterPro" id="IPR050905">
    <property type="entry name" value="Plant_NBS-LRR"/>
</dbReference>
<dbReference type="Pfam" id="PF23247">
    <property type="entry name" value="LRR_RPS2"/>
    <property type="match status" value="1"/>
</dbReference>
<evidence type="ECO:0000259" key="2">
    <source>
        <dbReference type="Pfam" id="PF00931"/>
    </source>
</evidence>
<feature type="domain" description="DUF8039" evidence="4">
    <location>
        <begin position="42"/>
        <end position="132"/>
    </location>
</feature>
<dbReference type="SUPFAM" id="SSF52058">
    <property type="entry name" value="L domain-like"/>
    <property type="match status" value="1"/>
</dbReference>
<dbReference type="EMBL" id="JAUUTY010000003">
    <property type="protein sequence ID" value="KAK1670422.1"/>
    <property type="molecule type" value="Genomic_DNA"/>
</dbReference>
<feature type="domain" description="NB-ARC" evidence="2">
    <location>
        <begin position="264"/>
        <end position="384"/>
    </location>
</feature>
<dbReference type="InterPro" id="IPR002182">
    <property type="entry name" value="NB-ARC"/>
</dbReference>
<dbReference type="PANTHER" id="PTHR33463:SF200">
    <property type="entry name" value="NB-ARC DOMAIN-CONTAINING PROTEIN"/>
    <property type="match status" value="1"/>
</dbReference>
<evidence type="ECO:0000259" key="4">
    <source>
        <dbReference type="Pfam" id="PF26133"/>
    </source>
</evidence>
<name>A0AAD8T5F3_LOLMU</name>
<dbReference type="SUPFAM" id="SSF54001">
    <property type="entry name" value="Cysteine proteinases"/>
    <property type="match status" value="1"/>
</dbReference>
<evidence type="ECO:0000259" key="3">
    <source>
        <dbReference type="Pfam" id="PF23247"/>
    </source>
</evidence>
<protein>
    <submittedName>
        <fullName evidence="5">Uncharacterized protein</fullName>
    </submittedName>
</protein>
<dbReference type="InterPro" id="IPR032675">
    <property type="entry name" value="LRR_dom_sf"/>
</dbReference>
<accession>A0AAD8T5F3</accession>
<dbReference type="InterPro" id="IPR058352">
    <property type="entry name" value="DUF8039"/>
</dbReference>
<evidence type="ECO:0000313" key="6">
    <source>
        <dbReference type="Proteomes" id="UP001231189"/>
    </source>
</evidence>
<reference evidence="5" key="1">
    <citation type="submission" date="2023-07" db="EMBL/GenBank/DDBJ databases">
        <title>A chromosome-level genome assembly of Lolium multiflorum.</title>
        <authorList>
            <person name="Chen Y."/>
            <person name="Copetti D."/>
            <person name="Kolliker R."/>
            <person name="Studer B."/>
        </authorList>
    </citation>
    <scope>NUCLEOTIDE SEQUENCE</scope>
    <source>
        <strain evidence="5">02402/16</strain>
        <tissue evidence="5">Leaf</tissue>
    </source>
</reference>
<evidence type="ECO:0000313" key="5">
    <source>
        <dbReference type="EMBL" id="KAK1670422.1"/>
    </source>
</evidence>
<sequence>MDLGSQRRSSVASTEASPAGAPTIEICRSLGGRNYCTGASRYPVDDIKEMKACHLYYPIGNMSMKVAIGSALPPGALHHNNPIQDGYARVMVEEIVQGFEDLDIDIATPEGVKRLGDVKRQFILWQKKFIKFPGEAPTSPPPYGGGGGGGGGVTVAVAAVVVVLHLHLLHLFNLRDLDKSIISCYVLMKKREMRIRNIHDVGFIDPQIVNSYVLEHHPADVEDDLWRFIRKQQQKSDILFPYHFGFHWILMFIVAEDVGEVLRKILHYLEDTSSSAPNTIYYDGWGGLGASTVLRAIAQDPPLSLMKKFSKIIHVDCSKWKSRRALQRTIAQELELLQGVMAIFDRQDEEDDFSGIDEGSRAEIGYVGRRILRVLMEHRCLVVFHNGSNDMVDFSGFGIPQPELFGTIVLWTFRGRLRLNQGINKKVDNSHLYLHNYVHNYTKWNLLLHKEVSEIAQYTCKLGATPEIAEECCLYLLSLNNNGGDIMDYNWVTHASNYWVCDGIIQAGGQFDQAWEVAAALHQEIHLEDYSSNTLSDFVHRLRTPQERWIFATKSTVEDSVTLPRESTSFFFVDKSGSGPPRASLPNGMFHQSDMLRVLRLCRCTFNFSSPPFHCCRNLRFLGLDLCKDQPQSDDEKKEISEMDYVQSLWVVDICNTDWELTQSPEIIEQMSAKIREVHTKKGLFWHRNFAWGKLKNLLKLRVIEPTCPWETREMDGFTDMVTLELLDLSKNTSIHVLPSLLGAASLKTLVLDGCVGLEHVEGLPPSLESFSLAVGEAEKMTHISMAGCARMVDFTLCGSFPRLAELDLSGTKVKTLDLKDQVVHVPHLQRVMLLGCEQLCAILWPEKGMPHLSVLCIDKRGGGGGAEVRRILPDSKKLTYFQSYVAITDMRFIQSLVLRSCNRFSWNTNRFNLHLCISGSSTNGGQSYNKEKMGPSSIGKIIGSPLPNSSILNPSYHTYTDVTTDSITIDPDYHSAPKFQPLGRCHVEIGEEIINTNVESVQGIKPIIFVMNEAESLHVHDNSSITTIISQHMISIGVEREIFWRHLTCCLVERCPKLHTVFITNYNIACFHELETFWAADLRMAHCIWSKGRMDDGEDTDTFAKLRSIHLYYCPRLTFILPLSWFYTLSSLETLHIINCGDLRQVFPVEVEFLRRIATNHQDGVLEFPKLKHIYLHELYKLQHICEAKMFAPKLEKVRLRGCWGLRRLPAVGQESHPVVDCEKDWWDKLEWDGLEAGHHPSLFEPCHSSYYKKPLPRVSVLR</sequence>
<dbReference type="Proteomes" id="UP001231189">
    <property type="component" value="Unassembled WGS sequence"/>
</dbReference>
<proteinExistence type="inferred from homology"/>
<organism evidence="5 6">
    <name type="scientific">Lolium multiflorum</name>
    <name type="common">Italian ryegrass</name>
    <name type="synonym">Lolium perenne subsp. multiflorum</name>
    <dbReference type="NCBI Taxonomy" id="4521"/>
    <lineage>
        <taxon>Eukaryota</taxon>
        <taxon>Viridiplantae</taxon>
        <taxon>Streptophyta</taxon>
        <taxon>Embryophyta</taxon>
        <taxon>Tracheophyta</taxon>
        <taxon>Spermatophyta</taxon>
        <taxon>Magnoliopsida</taxon>
        <taxon>Liliopsida</taxon>
        <taxon>Poales</taxon>
        <taxon>Poaceae</taxon>
        <taxon>BOP clade</taxon>
        <taxon>Pooideae</taxon>
        <taxon>Poodae</taxon>
        <taxon>Poeae</taxon>
        <taxon>Poeae Chloroplast Group 2 (Poeae type)</taxon>
        <taxon>Loliodinae</taxon>
        <taxon>Loliinae</taxon>
        <taxon>Lolium</taxon>
    </lineage>
</organism>
<dbReference type="PANTHER" id="PTHR33463">
    <property type="entry name" value="NB-ARC DOMAIN-CONTAINING PROTEIN-RELATED"/>
    <property type="match status" value="1"/>
</dbReference>
<feature type="domain" description="Disease resistance protein At4g27190-like leucine-rich repeats" evidence="3">
    <location>
        <begin position="1101"/>
        <end position="1210"/>
    </location>
</feature>
<dbReference type="InterPro" id="IPR057135">
    <property type="entry name" value="At4g27190-like_LRR"/>
</dbReference>